<name>A0ACB9ZM40_CATRO</name>
<organism evidence="1 2">
    <name type="scientific">Catharanthus roseus</name>
    <name type="common">Madagascar periwinkle</name>
    <name type="synonym">Vinca rosea</name>
    <dbReference type="NCBI Taxonomy" id="4058"/>
    <lineage>
        <taxon>Eukaryota</taxon>
        <taxon>Viridiplantae</taxon>
        <taxon>Streptophyta</taxon>
        <taxon>Embryophyta</taxon>
        <taxon>Tracheophyta</taxon>
        <taxon>Spermatophyta</taxon>
        <taxon>Magnoliopsida</taxon>
        <taxon>eudicotyledons</taxon>
        <taxon>Gunneridae</taxon>
        <taxon>Pentapetalae</taxon>
        <taxon>asterids</taxon>
        <taxon>lamiids</taxon>
        <taxon>Gentianales</taxon>
        <taxon>Apocynaceae</taxon>
        <taxon>Rauvolfioideae</taxon>
        <taxon>Vinceae</taxon>
        <taxon>Catharanthinae</taxon>
        <taxon>Catharanthus</taxon>
    </lineage>
</organism>
<evidence type="ECO:0000313" key="1">
    <source>
        <dbReference type="EMBL" id="KAI5647997.1"/>
    </source>
</evidence>
<gene>
    <name evidence="1" type="ORF">M9H77_34002</name>
</gene>
<reference evidence="2" key="1">
    <citation type="journal article" date="2023" name="Nat. Plants">
        <title>Single-cell RNA sequencing provides a high-resolution roadmap for understanding the multicellular compartmentation of specialized metabolism.</title>
        <authorList>
            <person name="Sun S."/>
            <person name="Shen X."/>
            <person name="Li Y."/>
            <person name="Li Y."/>
            <person name="Wang S."/>
            <person name="Li R."/>
            <person name="Zhang H."/>
            <person name="Shen G."/>
            <person name="Guo B."/>
            <person name="Wei J."/>
            <person name="Xu J."/>
            <person name="St-Pierre B."/>
            <person name="Chen S."/>
            <person name="Sun C."/>
        </authorList>
    </citation>
    <scope>NUCLEOTIDE SEQUENCE [LARGE SCALE GENOMIC DNA]</scope>
</reference>
<accession>A0ACB9ZM40</accession>
<protein>
    <submittedName>
        <fullName evidence="1">Uncharacterized protein</fullName>
    </submittedName>
</protein>
<sequence>MAEEVQYASDSGTNKRKYEDNQNTPSRRPTGFSAPISSQSPPDSSGAGQQPPSYNSVPPPMDEIQLAKQKAQEIAARLFNNASEATKRPRVENGAGGGFDITESVGLAPKPLSSNIPPSMPSSYGSYPGPSKKIEIPNGRVGVIIGKGGETIKYLQLQSGAKIQVTRDMDADPNSATRAVELMGTPEQISKAEQLINDVLSEADAGGSGIVSRRLTGQQSGAEQFVMKIPNNKVGLVIGKGGETIKNMQARTGARIQVIPLHLPPGDTSTERTLQIDGTSEQIESAKQLVNEVISENRLRNSGMGGGYPQQGYQARPPTSWAPPGPPMQQPGYGYLQPGAYPGSAPQYNMNQSAYPGYPPQHTSGGYASGWDQTSAQSQQTQGGGYDYYGQQQPPQQQAPGGTGAPSDNTGNYGYSQPPGSSYGQGQGGYAQDGYGGYHASAPQSGYGQAQPNPVSGYDQQQGYNSTSGYGNASNPPGDGQTPSYGAQGDAAQAAPVHSSSMGQQGYTTGQQPSPNPNYPSQASTHPGYGVPQTSQAGYGTQPPAGYGQGYGAPQAQKPPTSQPAYGQTQQSPSAQGGYVQPGYPAQSGGYAQPDSGAQRPPASGYGGPAAQPGYGASPYGAPPVSQTNYGQQQAPAYNSGYGAGYPQTQAYSADGSSGGNARATYDSAPASQGVQPSGAAKASPQS</sequence>
<dbReference type="EMBL" id="CM044708">
    <property type="protein sequence ID" value="KAI5647997.1"/>
    <property type="molecule type" value="Genomic_DNA"/>
</dbReference>
<keyword evidence="2" id="KW-1185">Reference proteome</keyword>
<dbReference type="Proteomes" id="UP001060085">
    <property type="component" value="Linkage Group LG08"/>
</dbReference>
<comment type="caution">
    <text evidence="1">The sequence shown here is derived from an EMBL/GenBank/DDBJ whole genome shotgun (WGS) entry which is preliminary data.</text>
</comment>
<proteinExistence type="predicted"/>
<evidence type="ECO:0000313" key="2">
    <source>
        <dbReference type="Proteomes" id="UP001060085"/>
    </source>
</evidence>